<dbReference type="OrthoDB" id="7066080at2"/>
<keyword evidence="1" id="KW-1133">Transmembrane helix</keyword>
<reference evidence="2 3" key="1">
    <citation type="submission" date="2017-08" db="EMBL/GenBank/DDBJ databases">
        <title>Genomic and metabolic characterisation of spoilage-associated Pseudomonas species.</title>
        <authorList>
            <person name="Stanborough T."/>
            <person name="Fegan N."/>
            <person name="Powell S.M."/>
            <person name="Singh T."/>
            <person name="Tamplin M.L."/>
            <person name="Chandry P.S."/>
        </authorList>
    </citation>
    <scope>NUCLEOTIDE SEQUENCE [LARGE SCALE GENOMIC DNA]</scope>
    <source>
        <strain evidence="2 3">L1802</strain>
    </source>
</reference>
<proteinExistence type="predicted"/>
<feature type="transmembrane region" description="Helical" evidence="1">
    <location>
        <begin position="12"/>
        <end position="31"/>
    </location>
</feature>
<dbReference type="Proteomes" id="UP000215788">
    <property type="component" value="Unassembled WGS sequence"/>
</dbReference>
<sequence>MKGFLTSNKIYFETCVAVLLAIMAIIVSFNANSIAKAQLSLANDAQRIATLPYLPNIKARFKFISSEDGVRKEKLEVNNSGDSMYELRAVPIAFLKLRELQVVSINGPYTKNTHLNKSTIPLEGYFPNVTWVDGSDKDFVLYQDIENAGLLEDRLNVFSKKYSSEEKHIIGGIEKYLLVSYKDRFKVLHTDYFQFDPMGEGVLMDSSEGEAVFKSYNESSQKKIKLDYKSSTPEEIGKFWLKLKI</sequence>
<comment type="caution">
    <text evidence="2">The sequence shown here is derived from an EMBL/GenBank/DDBJ whole genome shotgun (WGS) entry which is preliminary data.</text>
</comment>
<gene>
    <name evidence="2" type="ORF">CJF39_14735</name>
</gene>
<keyword evidence="1" id="KW-0812">Transmembrane</keyword>
<evidence type="ECO:0000313" key="3">
    <source>
        <dbReference type="Proteomes" id="UP000215788"/>
    </source>
</evidence>
<name>A0A266NA48_9PSED</name>
<dbReference type="AlphaFoldDB" id="A0A266NA48"/>
<keyword evidence="1" id="KW-0472">Membrane</keyword>
<protein>
    <submittedName>
        <fullName evidence="2">Uncharacterized protein</fullName>
    </submittedName>
</protein>
<organism evidence="2 3">
    <name type="scientific">Pseudomonas lundensis</name>
    <dbReference type="NCBI Taxonomy" id="86185"/>
    <lineage>
        <taxon>Bacteria</taxon>
        <taxon>Pseudomonadati</taxon>
        <taxon>Pseudomonadota</taxon>
        <taxon>Gammaproteobacteria</taxon>
        <taxon>Pseudomonadales</taxon>
        <taxon>Pseudomonadaceae</taxon>
        <taxon>Pseudomonas</taxon>
    </lineage>
</organism>
<evidence type="ECO:0000256" key="1">
    <source>
        <dbReference type="SAM" id="Phobius"/>
    </source>
</evidence>
<evidence type="ECO:0000313" key="2">
    <source>
        <dbReference type="EMBL" id="OZY58665.1"/>
    </source>
</evidence>
<dbReference type="RefSeq" id="WP_094994080.1">
    <property type="nucleotide sequence ID" value="NZ_NQKI01000023.1"/>
</dbReference>
<accession>A0A266NA48</accession>
<dbReference type="EMBL" id="NQKI01000023">
    <property type="protein sequence ID" value="OZY58665.1"/>
    <property type="molecule type" value="Genomic_DNA"/>
</dbReference>